<dbReference type="SUPFAM" id="SSF52047">
    <property type="entry name" value="RNI-like"/>
    <property type="match status" value="1"/>
</dbReference>
<dbReference type="PROSITE" id="PS50181">
    <property type="entry name" value="FBOX"/>
    <property type="match status" value="1"/>
</dbReference>
<sequence>MGHKIDRLSLLPEPVLEHILSFMPLKRTLQLSILSKIWQKVWTLFPVPEFNSNVHSSDLSYVFNCYEISDKEKKQKITIKREERERFNYFVERTLVSRCRQKLGLNKFNLKILVMDELDQVLANRWIGYAIECNVKELNLCLKTYFYDSEEEPDNYQVPESVLTAKSIVKLKLSGGSLKSCYSDINLSSLRKLVLKRVDMNDRIFQTLISGCPVLEEMKIRKCYGLKNIHVRSLPRLVAVTLLYSPILKSFMLEAPNLKKLLLESMIVTDKWLHDVLSKHPLIESLEIRDCHMLKRIKISSDYLKILTICYCTKLVEVNIITLNLRRLKYCGDVISFSSNAWTLSEVILEFNNYDHLDVKRIEFLAKLNHPKFLAWDASYAKSVIASKELRETLQSPLYNVKQLKLSVVDPYDIIELVDALLWISPLLEILWIESWEEANICFKFSYEDRIYKSKNQSCCKLLSVLCWRHCLKTVQIENYGESIEKETIKRYFSKNAEILESFQYRRLLRSETR</sequence>
<evidence type="ECO:0000313" key="3">
    <source>
        <dbReference type="Proteomes" id="UP000327013"/>
    </source>
</evidence>
<reference evidence="2 3" key="1">
    <citation type="submission" date="2019-06" db="EMBL/GenBank/DDBJ databases">
        <title>A chromosomal-level reference genome of Carpinus fangiana (Coryloideae, Betulaceae).</title>
        <authorList>
            <person name="Yang X."/>
            <person name="Wang Z."/>
            <person name="Zhang L."/>
            <person name="Hao G."/>
            <person name="Liu J."/>
            <person name="Yang Y."/>
        </authorList>
    </citation>
    <scope>NUCLEOTIDE SEQUENCE [LARGE SCALE GENOMIC DNA]</scope>
    <source>
        <strain evidence="2">Cfa_2016G</strain>
        <tissue evidence="2">Leaf</tissue>
    </source>
</reference>
<dbReference type="InterPro" id="IPR032675">
    <property type="entry name" value="LRR_dom_sf"/>
</dbReference>
<dbReference type="OrthoDB" id="1534647at2759"/>
<evidence type="ECO:0000313" key="2">
    <source>
        <dbReference type="EMBL" id="KAE8126013.1"/>
    </source>
</evidence>
<name>A0A5N6RXN6_9ROSI</name>
<organism evidence="2 3">
    <name type="scientific">Carpinus fangiana</name>
    <dbReference type="NCBI Taxonomy" id="176857"/>
    <lineage>
        <taxon>Eukaryota</taxon>
        <taxon>Viridiplantae</taxon>
        <taxon>Streptophyta</taxon>
        <taxon>Embryophyta</taxon>
        <taxon>Tracheophyta</taxon>
        <taxon>Spermatophyta</taxon>
        <taxon>Magnoliopsida</taxon>
        <taxon>eudicotyledons</taxon>
        <taxon>Gunneridae</taxon>
        <taxon>Pentapetalae</taxon>
        <taxon>rosids</taxon>
        <taxon>fabids</taxon>
        <taxon>Fagales</taxon>
        <taxon>Betulaceae</taxon>
        <taxon>Carpinus</taxon>
    </lineage>
</organism>
<accession>A0A5N6RXN6</accession>
<dbReference type="SUPFAM" id="SSF81383">
    <property type="entry name" value="F-box domain"/>
    <property type="match status" value="1"/>
</dbReference>
<dbReference type="Pfam" id="PF24758">
    <property type="entry name" value="LRR_At5g56370"/>
    <property type="match status" value="1"/>
</dbReference>
<protein>
    <recommendedName>
        <fullName evidence="1">F-box domain-containing protein</fullName>
    </recommendedName>
</protein>
<dbReference type="Pfam" id="PF00646">
    <property type="entry name" value="F-box"/>
    <property type="match status" value="1"/>
</dbReference>
<dbReference type="InterPro" id="IPR055411">
    <property type="entry name" value="LRR_FXL15/At3g58940/PEG3-like"/>
</dbReference>
<dbReference type="Proteomes" id="UP000327013">
    <property type="component" value="Chromosome 8"/>
</dbReference>
<keyword evidence="3" id="KW-1185">Reference proteome</keyword>
<proteinExistence type="predicted"/>
<feature type="domain" description="F-box" evidence="1">
    <location>
        <begin position="5"/>
        <end position="41"/>
    </location>
</feature>
<dbReference type="PANTHER" id="PTHR34145:SF28">
    <property type="entry name" value="F-BOX DOMAIN-CONTAINING PROTEIN"/>
    <property type="match status" value="1"/>
</dbReference>
<dbReference type="PANTHER" id="PTHR34145">
    <property type="entry name" value="OS02G0105600 PROTEIN"/>
    <property type="match status" value="1"/>
</dbReference>
<gene>
    <name evidence="2" type="ORF">FH972_020769</name>
</gene>
<dbReference type="AlphaFoldDB" id="A0A5N6RXN6"/>
<evidence type="ECO:0000259" key="1">
    <source>
        <dbReference type="PROSITE" id="PS50181"/>
    </source>
</evidence>
<dbReference type="InterPro" id="IPR001810">
    <property type="entry name" value="F-box_dom"/>
</dbReference>
<dbReference type="EMBL" id="CM017328">
    <property type="protein sequence ID" value="KAE8126013.1"/>
    <property type="molecule type" value="Genomic_DNA"/>
</dbReference>
<dbReference type="InterPro" id="IPR036047">
    <property type="entry name" value="F-box-like_dom_sf"/>
</dbReference>
<dbReference type="InterPro" id="IPR053772">
    <property type="entry name" value="At1g61320/At1g61330-like"/>
</dbReference>
<dbReference type="Gene3D" id="3.80.10.10">
    <property type="entry name" value="Ribonuclease Inhibitor"/>
    <property type="match status" value="1"/>
</dbReference>